<evidence type="ECO:0000313" key="10">
    <source>
        <dbReference type="Proteomes" id="UP000275395"/>
    </source>
</evidence>
<sequence length="287" mass="30708">MSSVGGSARDNFCYRHPDRQSFVLCQRCGRTICGDCQTPAAVGVICPECMREQKQNAPRRPNVLTRLSRSDRPMVTTIIIAVTAFVWVLQILPGIGGVVTDSLLYAGVYSHPGYFEPWRMLTVLLTHSTNGFYGLLHIGLNMYMLWVLGSMLEPAIGRGRFLVLYLFAGFSGSLGVMFLTDPLTATVGASGAVFGLLGALIVIQRRIGGNTSGLIVLVAVNFAIGFLGSGNVSWQAHLGGLIGGAAVGAIYASTRQRSDATKQRLLLGVLAAVLVLLSLWNLLFATA</sequence>
<protein>
    <submittedName>
        <fullName evidence="9">Rhomboid family intramembrane serine protease</fullName>
    </submittedName>
</protein>
<dbReference type="Proteomes" id="UP000275395">
    <property type="component" value="Unassembled WGS sequence"/>
</dbReference>
<dbReference type="InterPro" id="IPR022764">
    <property type="entry name" value="Peptidase_S54_rhomboid_dom"/>
</dbReference>
<evidence type="ECO:0000256" key="6">
    <source>
        <dbReference type="ARBA" id="ARBA00023136"/>
    </source>
</evidence>
<dbReference type="PANTHER" id="PTHR43731:SF14">
    <property type="entry name" value="PRESENILIN-ASSOCIATED RHOMBOID-LIKE PROTEIN, MITOCHONDRIAL"/>
    <property type="match status" value="1"/>
</dbReference>
<gene>
    <name evidence="9" type="ORF">D9V30_13025</name>
</gene>
<comment type="similarity">
    <text evidence="2">Belongs to the peptidase S54 family.</text>
</comment>
<keyword evidence="6 7" id="KW-0472">Membrane</keyword>
<dbReference type="InterPro" id="IPR050925">
    <property type="entry name" value="Rhomboid_protease_S54"/>
</dbReference>
<evidence type="ECO:0000256" key="1">
    <source>
        <dbReference type="ARBA" id="ARBA00004141"/>
    </source>
</evidence>
<dbReference type="GO" id="GO:0004252">
    <property type="term" value="F:serine-type endopeptidase activity"/>
    <property type="evidence" value="ECO:0007669"/>
    <property type="project" value="InterPro"/>
</dbReference>
<keyword evidence="9" id="KW-0645">Protease</keyword>
<dbReference type="SUPFAM" id="SSF144091">
    <property type="entry name" value="Rhomboid-like"/>
    <property type="match status" value="1"/>
</dbReference>
<comment type="subcellular location">
    <subcellularLocation>
        <location evidence="1">Membrane</location>
        <topology evidence="1">Multi-pass membrane protein</topology>
    </subcellularLocation>
</comment>
<dbReference type="PANTHER" id="PTHR43731">
    <property type="entry name" value="RHOMBOID PROTEASE"/>
    <property type="match status" value="1"/>
</dbReference>
<dbReference type="GO" id="GO:0006508">
    <property type="term" value="P:proteolysis"/>
    <property type="evidence" value="ECO:0007669"/>
    <property type="project" value="UniProtKB-KW"/>
</dbReference>
<dbReference type="AlphaFoldDB" id="A0A3L6ZIA8"/>
<evidence type="ECO:0000313" key="9">
    <source>
        <dbReference type="EMBL" id="RLP67728.1"/>
    </source>
</evidence>
<keyword evidence="3 7" id="KW-0812">Transmembrane</keyword>
<accession>A0A3L6ZIA8</accession>
<feature type="transmembrane region" description="Helical" evidence="7">
    <location>
        <begin position="265"/>
        <end position="284"/>
    </location>
</feature>
<dbReference type="Pfam" id="PF01694">
    <property type="entry name" value="Rhomboid"/>
    <property type="match status" value="1"/>
</dbReference>
<feature type="domain" description="Peptidase S54 rhomboid" evidence="8">
    <location>
        <begin position="116"/>
        <end position="252"/>
    </location>
</feature>
<feature type="transmembrane region" description="Helical" evidence="7">
    <location>
        <begin position="185"/>
        <end position="203"/>
    </location>
</feature>
<organism evidence="9 10">
    <name type="scientific">Mycetocola reblochoni</name>
    <dbReference type="NCBI Taxonomy" id="331618"/>
    <lineage>
        <taxon>Bacteria</taxon>
        <taxon>Bacillati</taxon>
        <taxon>Actinomycetota</taxon>
        <taxon>Actinomycetes</taxon>
        <taxon>Micrococcales</taxon>
        <taxon>Microbacteriaceae</taxon>
        <taxon>Mycetocola</taxon>
    </lineage>
</organism>
<feature type="transmembrane region" description="Helical" evidence="7">
    <location>
        <begin position="161"/>
        <end position="179"/>
    </location>
</feature>
<proteinExistence type="inferred from homology"/>
<keyword evidence="4" id="KW-0378">Hydrolase</keyword>
<keyword evidence="5 7" id="KW-1133">Transmembrane helix</keyword>
<evidence type="ECO:0000256" key="5">
    <source>
        <dbReference type="ARBA" id="ARBA00022989"/>
    </source>
</evidence>
<dbReference type="Gene3D" id="1.20.1540.10">
    <property type="entry name" value="Rhomboid-like"/>
    <property type="match status" value="1"/>
</dbReference>
<dbReference type="EMBL" id="RCUW01000016">
    <property type="protein sequence ID" value="RLP67728.1"/>
    <property type="molecule type" value="Genomic_DNA"/>
</dbReference>
<dbReference type="GO" id="GO:0016020">
    <property type="term" value="C:membrane"/>
    <property type="evidence" value="ECO:0007669"/>
    <property type="project" value="UniProtKB-SubCell"/>
</dbReference>
<evidence type="ECO:0000256" key="2">
    <source>
        <dbReference type="ARBA" id="ARBA00009045"/>
    </source>
</evidence>
<feature type="transmembrane region" description="Helical" evidence="7">
    <location>
        <begin position="234"/>
        <end position="253"/>
    </location>
</feature>
<feature type="transmembrane region" description="Helical" evidence="7">
    <location>
        <begin position="210"/>
        <end position="228"/>
    </location>
</feature>
<name>A0A3L6ZIA8_9MICO</name>
<comment type="caution">
    <text evidence="9">The sequence shown here is derived from an EMBL/GenBank/DDBJ whole genome shotgun (WGS) entry which is preliminary data.</text>
</comment>
<evidence type="ECO:0000256" key="4">
    <source>
        <dbReference type="ARBA" id="ARBA00022801"/>
    </source>
</evidence>
<dbReference type="InterPro" id="IPR035952">
    <property type="entry name" value="Rhomboid-like_sf"/>
</dbReference>
<feature type="transmembrane region" description="Helical" evidence="7">
    <location>
        <begin position="74"/>
        <end position="95"/>
    </location>
</feature>
<evidence type="ECO:0000259" key="8">
    <source>
        <dbReference type="Pfam" id="PF01694"/>
    </source>
</evidence>
<reference evidence="9 10" key="1">
    <citation type="submission" date="2018-10" db="EMBL/GenBank/DDBJ databases">
        <authorList>
            <person name="Li J."/>
        </authorList>
    </citation>
    <scope>NUCLEOTIDE SEQUENCE [LARGE SCALE GENOMIC DNA]</scope>
    <source>
        <strain evidence="9 10">JCM 30549</strain>
    </source>
</reference>
<evidence type="ECO:0000256" key="3">
    <source>
        <dbReference type="ARBA" id="ARBA00022692"/>
    </source>
</evidence>
<evidence type="ECO:0000256" key="7">
    <source>
        <dbReference type="SAM" id="Phobius"/>
    </source>
</evidence>